<evidence type="ECO:0000256" key="9">
    <source>
        <dbReference type="ARBA" id="ARBA00022848"/>
    </source>
</evidence>
<dbReference type="PRINTS" id="PR00385">
    <property type="entry name" value="P450"/>
</dbReference>
<dbReference type="PANTHER" id="PTHR24291:SF189">
    <property type="entry name" value="CYTOCHROME P450 4C3-RELATED"/>
    <property type="match status" value="1"/>
</dbReference>
<keyword evidence="13" id="KW-0472">Membrane</keyword>
<comment type="cofactor">
    <cofactor evidence="1 14">
        <name>heme</name>
        <dbReference type="ChEBI" id="CHEBI:30413"/>
    </cofactor>
</comment>
<keyword evidence="17" id="KW-1185">Reference proteome</keyword>
<evidence type="ECO:0000256" key="5">
    <source>
        <dbReference type="ARBA" id="ARBA00010617"/>
    </source>
</evidence>
<dbReference type="Pfam" id="PF00067">
    <property type="entry name" value="p450"/>
    <property type="match status" value="1"/>
</dbReference>
<dbReference type="Proteomes" id="UP000092461">
    <property type="component" value="Unassembled WGS sequence"/>
</dbReference>
<dbReference type="VEuPathDB" id="VectorBase:LLOJ003106"/>
<evidence type="ECO:0000256" key="6">
    <source>
        <dbReference type="ARBA" id="ARBA00022617"/>
    </source>
</evidence>
<evidence type="ECO:0000256" key="3">
    <source>
        <dbReference type="ARBA" id="ARBA00004174"/>
    </source>
</evidence>
<comment type="similarity">
    <text evidence="5 15">Belongs to the cytochrome P450 family.</text>
</comment>
<dbReference type="GO" id="GO:0005506">
    <property type="term" value="F:iron ion binding"/>
    <property type="evidence" value="ECO:0007669"/>
    <property type="project" value="InterPro"/>
</dbReference>
<dbReference type="EMBL" id="AJWK01010109">
    <property type="status" value="NOT_ANNOTATED_CDS"/>
    <property type="molecule type" value="Genomic_DNA"/>
</dbReference>
<evidence type="ECO:0000256" key="13">
    <source>
        <dbReference type="ARBA" id="ARBA00023136"/>
    </source>
</evidence>
<dbReference type="SUPFAM" id="SSF48264">
    <property type="entry name" value="Cytochrome P450"/>
    <property type="match status" value="1"/>
</dbReference>
<dbReference type="InterPro" id="IPR017972">
    <property type="entry name" value="Cyt_P450_CS"/>
</dbReference>
<keyword evidence="8" id="KW-0256">Endoplasmic reticulum</keyword>
<dbReference type="InterPro" id="IPR050196">
    <property type="entry name" value="Cytochrome_P450_Monoox"/>
</dbReference>
<evidence type="ECO:0000256" key="15">
    <source>
        <dbReference type="RuleBase" id="RU000461"/>
    </source>
</evidence>
<dbReference type="VEuPathDB" id="VectorBase:LLONM1_002991"/>
<proteinExistence type="inferred from homology"/>
<keyword evidence="9" id="KW-0492">Microsome</keyword>
<keyword evidence="10 15" id="KW-0560">Oxidoreductase</keyword>
<evidence type="ECO:0000256" key="12">
    <source>
        <dbReference type="ARBA" id="ARBA00023033"/>
    </source>
</evidence>
<dbReference type="EnsemblMetazoa" id="LLOJ003106-RA">
    <property type="protein sequence ID" value="LLOJ003106-PA"/>
    <property type="gene ID" value="LLOJ003106"/>
</dbReference>
<evidence type="ECO:0000313" key="16">
    <source>
        <dbReference type="EnsemblMetazoa" id="LLOJ003106-PA"/>
    </source>
</evidence>
<evidence type="ECO:0000313" key="17">
    <source>
        <dbReference type="Proteomes" id="UP000092461"/>
    </source>
</evidence>
<comment type="function">
    <text evidence="2">May be involved in the metabolism of insect hormones and in the breakdown of synthetic insecticides.</text>
</comment>
<dbReference type="InterPro" id="IPR036396">
    <property type="entry name" value="Cyt_P450_sf"/>
</dbReference>
<comment type="subcellular location">
    <subcellularLocation>
        <location evidence="4">Endoplasmic reticulum membrane</location>
        <topology evidence="4">Peripheral membrane protein</topology>
    </subcellularLocation>
    <subcellularLocation>
        <location evidence="3">Microsome membrane</location>
        <topology evidence="3">Peripheral membrane protein</topology>
    </subcellularLocation>
</comment>
<dbReference type="GO" id="GO:0004497">
    <property type="term" value="F:monooxygenase activity"/>
    <property type="evidence" value="ECO:0007669"/>
    <property type="project" value="UniProtKB-KW"/>
</dbReference>
<organism evidence="16 17">
    <name type="scientific">Lutzomyia longipalpis</name>
    <name type="common">Sand fly</name>
    <dbReference type="NCBI Taxonomy" id="7200"/>
    <lineage>
        <taxon>Eukaryota</taxon>
        <taxon>Metazoa</taxon>
        <taxon>Ecdysozoa</taxon>
        <taxon>Arthropoda</taxon>
        <taxon>Hexapoda</taxon>
        <taxon>Insecta</taxon>
        <taxon>Pterygota</taxon>
        <taxon>Neoptera</taxon>
        <taxon>Endopterygota</taxon>
        <taxon>Diptera</taxon>
        <taxon>Nematocera</taxon>
        <taxon>Psychodoidea</taxon>
        <taxon>Psychodidae</taxon>
        <taxon>Lutzomyia</taxon>
        <taxon>Lutzomyia</taxon>
    </lineage>
</organism>
<evidence type="ECO:0000256" key="8">
    <source>
        <dbReference type="ARBA" id="ARBA00022824"/>
    </source>
</evidence>
<dbReference type="PANTHER" id="PTHR24291">
    <property type="entry name" value="CYTOCHROME P450 FAMILY 4"/>
    <property type="match status" value="1"/>
</dbReference>
<evidence type="ECO:0000256" key="11">
    <source>
        <dbReference type="ARBA" id="ARBA00023004"/>
    </source>
</evidence>
<sequence length="502" mass="57940">MISIYLFTIIFTVALCGLSLFSKHFLNYFRIVAKVWNIPAVSSLPFLGCSVRFLKQKDEDLLSELLNIVESVETPSNAAFLGPLCHIFVANHEDVKVLLTSSDCLDKTYHYRYLFNETNLLVLPGHVWKKHRRLLNPHFTSPVVHTFIPLFNAKIDILVGKMHYSIETNDHDIRHVVHNCFLDMICATTFGVDLNLQEGKHVEFVEAIDNYAKIVARRFFNFYLQVNWIFRWTPVGRLYARSLNVLHGMTKKVVDQHIRDRNSQRENSSEIPSNSTATFMNHLVNLLEEGTFTENNLYDTVEIMILAGFETAAVTMQNILLMLAMHPEAQNHCREEILRICGTSGDISAEEVAQLHYLELVIKETLRLYPVAPLIGRQPTEDIQLKTCTLPRGVHIIIVTYLVHRDPKVWGKDCNTFKPERFLPENFANIPYYSYIPFSAGSRNCIGLKYAMLVMKIVLVKLLREFEFFTSRSLSMDELKCAMYTTIKIAQINELRVRERVK</sequence>
<dbReference type="PRINTS" id="PR00463">
    <property type="entry name" value="EP450I"/>
</dbReference>
<dbReference type="InterPro" id="IPR001128">
    <property type="entry name" value="Cyt_P450"/>
</dbReference>
<evidence type="ECO:0000256" key="1">
    <source>
        <dbReference type="ARBA" id="ARBA00001971"/>
    </source>
</evidence>
<evidence type="ECO:0000256" key="10">
    <source>
        <dbReference type="ARBA" id="ARBA00023002"/>
    </source>
</evidence>
<evidence type="ECO:0000256" key="2">
    <source>
        <dbReference type="ARBA" id="ARBA00003690"/>
    </source>
</evidence>
<dbReference type="Gene3D" id="1.10.630.10">
    <property type="entry name" value="Cytochrome P450"/>
    <property type="match status" value="1"/>
</dbReference>
<dbReference type="GO" id="GO:0005789">
    <property type="term" value="C:endoplasmic reticulum membrane"/>
    <property type="evidence" value="ECO:0007669"/>
    <property type="project" value="UniProtKB-SubCell"/>
</dbReference>
<dbReference type="PROSITE" id="PS00086">
    <property type="entry name" value="CYTOCHROME_P450"/>
    <property type="match status" value="1"/>
</dbReference>
<dbReference type="InterPro" id="IPR002401">
    <property type="entry name" value="Cyt_P450_E_grp-I"/>
</dbReference>
<keyword evidence="11 14" id="KW-0408">Iron</keyword>
<keyword evidence="12 15" id="KW-0503">Monooxygenase</keyword>
<evidence type="ECO:0008006" key="18">
    <source>
        <dbReference type="Google" id="ProtNLM"/>
    </source>
</evidence>
<accession>A0A1B0CFI5</accession>
<dbReference type="AlphaFoldDB" id="A0A1B0CFI5"/>
<keyword evidence="6 14" id="KW-0349">Heme</keyword>
<keyword evidence="7 14" id="KW-0479">Metal-binding</keyword>
<feature type="binding site" description="axial binding residue" evidence="14">
    <location>
        <position position="445"/>
    </location>
    <ligand>
        <name>heme</name>
        <dbReference type="ChEBI" id="CHEBI:30413"/>
    </ligand>
    <ligandPart>
        <name>Fe</name>
        <dbReference type="ChEBI" id="CHEBI:18248"/>
    </ligandPart>
</feature>
<name>A0A1B0CFI5_LUTLO</name>
<evidence type="ECO:0000256" key="7">
    <source>
        <dbReference type="ARBA" id="ARBA00022723"/>
    </source>
</evidence>
<evidence type="ECO:0000256" key="4">
    <source>
        <dbReference type="ARBA" id="ARBA00004406"/>
    </source>
</evidence>
<protein>
    <recommendedName>
        <fullName evidence="18">Cytochrome</fullName>
    </recommendedName>
</protein>
<dbReference type="GO" id="GO:0020037">
    <property type="term" value="F:heme binding"/>
    <property type="evidence" value="ECO:0007669"/>
    <property type="project" value="InterPro"/>
</dbReference>
<evidence type="ECO:0000256" key="14">
    <source>
        <dbReference type="PIRSR" id="PIRSR602401-1"/>
    </source>
</evidence>
<reference evidence="16" key="1">
    <citation type="submission" date="2020-05" db="UniProtKB">
        <authorList>
            <consortium name="EnsemblMetazoa"/>
        </authorList>
    </citation>
    <scope>IDENTIFICATION</scope>
    <source>
        <strain evidence="16">Jacobina</strain>
    </source>
</reference>
<dbReference type="GO" id="GO:0016705">
    <property type="term" value="F:oxidoreductase activity, acting on paired donors, with incorporation or reduction of molecular oxygen"/>
    <property type="evidence" value="ECO:0007669"/>
    <property type="project" value="InterPro"/>
</dbReference>